<evidence type="ECO:0000256" key="1">
    <source>
        <dbReference type="SAM" id="MobiDB-lite"/>
    </source>
</evidence>
<dbReference type="OrthoDB" id="9962895at2"/>
<evidence type="ECO:0000256" key="2">
    <source>
        <dbReference type="SAM" id="Phobius"/>
    </source>
</evidence>
<keyword evidence="2" id="KW-0812">Transmembrane</keyword>
<name>A0A291GAF9_9RHOB</name>
<evidence type="ECO:0000313" key="3">
    <source>
        <dbReference type="EMBL" id="ATG47181.1"/>
    </source>
</evidence>
<feature type="region of interest" description="Disordered" evidence="1">
    <location>
        <begin position="1"/>
        <end position="23"/>
    </location>
</feature>
<keyword evidence="4" id="KW-1185">Reference proteome</keyword>
<dbReference type="EMBL" id="CP022196">
    <property type="protein sequence ID" value="ATG47181.1"/>
    <property type="molecule type" value="Genomic_DNA"/>
</dbReference>
<dbReference type="KEGG" id="ceh:CEW89_06120"/>
<feature type="transmembrane region" description="Helical" evidence="2">
    <location>
        <begin position="35"/>
        <end position="57"/>
    </location>
</feature>
<reference evidence="3 4" key="1">
    <citation type="submission" date="2017-06" db="EMBL/GenBank/DDBJ databases">
        <title>Celeribacter sp. TSPH2 complete genome sequence.</title>
        <authorList>
            <person name="Woo J.-H."/>
            <person name="Kim H.-S."/>
        </authorList>
    </citation>
    <scope>NUCLEOTIDE SEQUENCE [LARGE SCALE GENOMIC DNA]</scope>
    <source>
        <strain evidence="3 4">TSPH2</strain>
    </source>
</reference>
<gene>
    <name evidence="3" type="ORF">CEW89_06120</name>
</gene>
<organism evidence="3 4">
    <name type="scientific">Celeribacter ethanolicus</name>
    <dbReference type="NCBI Taxonomy" id="1758178"/>
    <lineage>
        <taxon>Bacteria</taxon>
        <taxon>Pseudomonadati</taxon>
        <taxon>Pseudomonadota</taxon>
        <taxon>Alphaproteobacteria</taxon>
        <taxon>Rhodobacterales</taxon>
        <taxon>Roseobacteraceae</taxon>
        <taxon>Celeribacter</taxon>
    </lineage>
</organism>
<sequence length="101" mass="10652">MSKQNDPANKYLPKPRQSQAENGEAEVKHGLFTDIAYVTAWAVGILGSLAAVALIVSAAQGGYDAEYEIFMGFVMLGGSWVSASCLGVLAEISRKLSTRGA</sequence>
<dbReference type="STRING" id="1758178.GCA_001550095_03217"/>
<accession>A0A291GAF9</accession>
<keyword evidence="2" id="KW-0472">Membrane</keyword>
<protein>
    <submittedName>
        <fullName evidence="3">Uncharacterized protein</fullName>
    </submittedName>
</protein>
<evidence type="ECO:0000313" key="4">
    <source>
        <dbReference type="Proteomes" id="UP000217935"/>
    </source>
</evidence>
<dbReference type="AlphaFoldDB" id="A0A291GAF9"/>
<keyword evidence="2" id="KW-1133">Transmembrane helix</keyword>
<dbReference type="Proteomes" id="UP000217935">
    <property type="component" value="Chromosome"/>
</dbReference>
<proteinExistence type="predicted"/>
<dbReference type="RefSeq" id="WP_096805294.1">
    <property type="nucleotide sequence ID" value="NZ_CP022196.1"/>
</dbReference>
<feature type="transmembrane region" description="Helical" evidence="2">
    <location>
        <begin position="69"/>
        <end position="90"/>
    </location>
</feature>